<keyword evidence="2" id="KW-1185">Reference proteome</keyword>
<dbReference type="EMBL" id="MU971340">
    <property type="protein sequence ID" value="KAK9240392.1"/>
    <property type="molecule type" value="Genomic_DNA"/>
</dbReference>
<comment type="caution">
    <text evidence="1">The sequence shown here is derived from an EMBL/GenBank/DDBJ whole genome shotgun (WGS) entry which is preliminary data.</text>
</comment>
<sequence>MSQGRLPLKVKAFERLGTLTDENGHKYTRDIGCSSVIGGVPFWAFGDTFPLNRNGQMIGLLTSTCALGYVQNPARSRYWYCDRDGKPPQFIPFTDEESKFNRQHQSGGQKRFYLWSFSKIAETSPGEGYIFFNKGRTETQSMNDNVGFGIQIAKVNLSPDRSQLICSRIMNEPFFNDGVHWGSFDTVVVNDHVYLYGGQGDHIYCARVLKHRITDRSAYEFWNKDRWTKDERQKSDLFWKLQSGSVFWSQYYQCFIMVGCTMWADNKIIMRSSPRPEGPWTNDMLLHQLDKPQSGINYCVNGHDWAFPESNGGQLLVSWTDQHTGVVELGKVTWEGYEGKLPHPYSFASFAGTVLSPTPPPGPSYPSNLNQPYSPQPYFPNQFSQYPGQYQAYPNQYQQYPTQAPGWHSPAPPNYPPPSNYNNGYGGGYNDDQQGYQPPQVPYWSKPR</sequence>
<organism evidence="1 2">
    <name type="scientific">Lipomyces kononenkoae</name>
    <name type="common">Yeast</name>
    <dbReference type="NCBI Taxonomy" id="34357"/>
    <lineage>
        <taxon>Eukaryota</taxon>
        <taxon>Fungi</taxon>
        <taxon>Dikarya</taxon>
        <taxon>Ascomycota</taxon>
        <taxon>Saccharomycotina</taxon>
        <taxon>Lipomycetes</taxon>
        <taxon>Lipomycetales</taxon>
        <taxon>Lipomycetaceae</taxon>
        <taxon>Lipomyces</taxon>
    </lineage>
</organism>
<protein>
    <submittedName>
        <fullName evidence="1">Uncharacterized protein</fullName>
    </submittedName>
</protein>
<reference evidence="2" key="1">
    <citation type="journal article" date="2024" name="Front. Bioeng. Biotechnol.">
        <title>Genome-scale model development and genomic sequencing of the oleaginous clade Lipomyces.</title>
        <authorList>
            <person name="Czajka J.J."/>
            <person name="Han Y."/>
            <person name="Kim J."/>
            <person name="Mondo S.J."/>
            <person name="Hofstad B.A."/>
            <person name="Robles A."/>
            <person name="Haridas S."/>
            <person name="Riley R."/>
            <person name="LaButti K."/>
            <person name="Pangilinan J."/>
            <person name="Andreopoulos W."/>
            <person name="Lipzen A."/>
            <person name="Yan J."/>
            <person name="Wang M."/>
            <person name="Ng V."/>
            <person name="Grigoriev I.V."/>
            <person name="Spatafora J.W."/>
            <person name="Magnuson J.K."/>
            <person name="Baker S.E."/>
            <person name="Pomraning K.R."/>
        </authorList>
    </citation>
    <scope>NUCLEOTIDE SEQUENCE [LARGE SCALE GENOMIC DNA]</scope>
    <source>
        <strain evidence="2">CBS 7786</strain>
    </source>
</reference>
<accession>A0ACC3T8Z1</accession>
<evidence type="ECO:0000313" key="2">
    <source>
        <dbReference type="Proteomes" id="UP001433508"/>
    </source>
</evidence>
<evidence type="ECO:0000313" key="1">
    <source>
        <dbReference type="EMBL" id="KAK9240392.1"/>
    </source>
</evidence>
<name>A0ACC3T8Z1_LIPKO</name>
<gene>
    <name evidence="1" type="ORF">V1525DRAFT_395835</name>
</gene>
<dbReference type="Proteomes" id="UP001433508">
    <property type="component" value="Unassembled WGS sequence"/>
</dbReference>
<proteinExistence type="predicted"/>